<comment type="caution">
    <text evidence="2">The sequence shown here is derived from an EMBL/GenBank/DDBJ whole genome shotgun (WGS) entry which is preliminary data.</text>
</comment>
<feature type="compositionally biased region" description="Pro residues" evidence="1">
    <location>
        <begin position="368"/>
        <end position="385"/>
    </location>
</feature>
<name>A0A9Q1AQK7_9SAUR</name>
<feature type="compositionally biased region" description="Low complexity" evidence="1">
    <location>
        <begin position="53"/>
        <end position="65"/>
    </location>
</feature>
<keyword evidence="3" id="KW-1185">Reference proteome</keyword>
<gene>
    <name evidence="2" type="ORF">JRQ81_012076</name>
</gene>
<accession>A0A9Q1AQK7</accession>
<dbReference type="OrthoDB" id="2499658at2759"/>
<evidence type="ECO:0000313" key="2">
    <source>
        <dbReference type="EMBL" id="KAJ7304500.1"/>
    </source>
</evidence>
<proteinExistence type="predicted"/>
<evidence type="ECO:0000313" key="3">
    <source>
        <dbReference type="Proteomes" id="UP001142489"/>
    </source>
</evidence>
<feature type="compositionally biased region" description="Low complexity" evidence="1">
    <location>
        <begin position="115"/>
        <end position="126"/>
    </location>
</feature>
<dbReference type="AlphaFoldDB" id="A0A9Q1AQK7"/>
<dbReference type="EMBL" id="JAPFRF010000023">
    <property type="protein sequence ID" value="KAJ7304500.1"/>
    <property type="molecule type" value="Genomic_DNA"/>
</dbReference>
<reference evidence="2" key="1">
    <citation type="journal article" date="2023" name="DNA Res.">
        <title>Chromosome-level genome assembly of Phrynocephalus forsythii using third-generation DNA sequencing and Hi-C analysis.</title>
        <authorList>
            <person name="Qi Y."/>
            <person name="Zhao W."/>
            <person name="Zhao Y."/>
            <person name="Niu C."/>
            <person name="Cao S."/>
            <person name="Zhang Y."/>
        </authorList>
    </citation>
    <scope>NUCLEOTIDE SEQUENCE</scope>
    <source>
        <tissue evidence="2">Muscle</tissue>
    </source>
</reference>
<sequence length="385" mass="41000">MTAYRPVHESGDVGGPGLKSSDYYSPGFWAQNGCSSSSSSSCLQAEGAPPSRMPFTPTTATPAMPKMGVRARIADWPPKREGLKDATGLSGASRDLESPAFGPRAFQNGQLSQRPPISSGGPFPSGAKGFQRLARRRSKDTEFQDGWPQSPCRRFLPLRNRSNSETTLSECDFEEALEPRGAKLPGGLPLFREYGSTSSIDVQGISEQSFYELLNAFRSGKAGSQPPDAFRGPRGAKADLRNEPGLLALGEGFPLQHKEKSRKKGPKGDVPGGESIFRKLRSGRGESEAPSKVPAAEAEEGVRSWRCQKSFAHYDVQSMLFDLNEVVARRVYVAQRRNTTTGASAASAVSAAASRVAGSGAAAGTWLLPPPPPPPAPPPSSAPRT</sequence>
<feature type="region of interest" description="Disordered" evidence="1">
    <location>
        <begin position="360"/>
        <end position="385"/>
    </location>
</feature>
<organism evidence="2 3">
    <name type="scientific">Phrynocephalus forsythii</name>
    <dbReference type="NCBI Taxonomy" id="171643"/>
    <lineage>
        <taxon>Eukaryota</taxon>
        <taxon>Metazoa</taxon>
        <taxon>Chordata</taxon>
        <taxon>Craniata</taxon>
        <taxon>Vertebrata</taxon>
        <taxon>Euteleostomi</taxon>
        <taxon>Lepidosauria</taxon>
        <taxon>Squamata</taxon>
        <taxon>Bifurcata</taxon>
        <taxon>Unidentata</taxon>
        <taxon>Episquamata</taxon>
        <taxon>Toxicofera</taxon>
        <taxon>Iguania</taxon>
        <taxon>Acrodonta</taxon>
        <taxon>Agamidae</taxon>
        <taxon>Agaminae</taxon>
        <taxon>Phrynocephalus</taxon>
    </lineage>
</organism>
<feature type="region of interest" description="Disordered" evidence="1">
    <location>
        <begin position="33"/>
        <end position="152"/>
    </location>
</feature>
<protein>
    <recommendedName>
        <fullName evidence="4">Signal-induced proliferation-associated 1-like protein 3</fullName>
    </recommendedName>
</protein>
<evidence type="ECO:0000256" key="1">
    <source>
        <dbReference type="SAM" id="MobiDB-lite"/>
    </source>
</evidence>
<feature type="region of interest" description="Disordered" evidence="1">
    <location>
        <begin position="249"/>
        <end position="302"/>
    </location>
</feature>
<dbReference type="Proteomes" id="UP001142489">
    <property type="component" value="Unassembled WGS sequence"/>
</dbReference>
<evidence type="ECO:0008006" key="4">
    <source>
        <dbReference type="Google" id="ProtNLM"/>
    </source>
</evidence>